<feature type="chain" id="PRO_5004659687" evidence="1">
    <location>
        <begin position="22"/>
        <end position="347"/>
    </location>
</feature>
<reference evidence="3" key="1">
    <citation type="journal article" date="2014" name="Insect Biochem. Mol. Biol.">
        <title>An insight into the sialome of the frog biting fly, Corethrella appendiculata.</title>
        <authorList>
            <person name="Ribeiro J.M.C."/>
            <person name="Chagas A.C."/>
            <person name="Pham V.M."/>
            <person name="Lounibos L.P."/>
            <person name="Calvo E."/>
        </authorList>
    </citation>
    <scope>NUCLEOTIDE SEQUENCE</scope>
    <source>
        <tissue evidence="3">Salivary glands</tissue>
    </source>
</reference>
<evidence type="ECO:0000313" key="3">
    <source>
        <dbReference type="EMBL" id="JAB55730.1"/>
    </source>
</evidence>
<feature type="signal peptide" evidence="1">
    <location>
        <begin position="1"/>
        <end position="21"/>
    </location>
</feature>
<dbReference type="PANTHER" id="PTHR39069:SF4">
    <property type="entry name" value="LD24340P"/>
    <property type="match status" value="1"/>
</dbReference>
<keyword evidence="1" id="KW-0732">Signal</keyword>
<name>U5EEV9_9DIPT</name>
<feature type="domain" description="EB" evidence="2">
    <location>
        <begin position="217"/>
        <end position="263"/>
    </location>
</feature>
<proteinExistence type="evidence at transcript level"/>
<protein>
    <submittedName>
        <fullName evidence="3">Putative spliceosomal complex</fullName>
    </submittedName>
</protein>
<dbReference type="AlphaFoldDB" id="U5EEV9"/>
<sequence>MNKLIIILIISIICTLKYTVGIDDDLLDLHCKEDNDCRGFSNDHHKATCVNSTCHCENHDGEKIKCTPKSKEPVHDFRKIGSDCPCSGTIKHTICDTHTNRCICEEDFIPNLNKTECIKKTVKLGEPCESNDQCIRYDASSYCDHKNDTSLHSEIIAKIPQNICMCLKNFTEHNGLCHSLSPLDTMCINDIDCSNQTENSFCFEHKCLCQENYVASINNTKCLKYANYNEECAETNQCVHRLGVGAICDSGKCVCDARHFYSNGSLCERSIELKQTCREHNDCYQYGNNEQTMECWENMCQCRNGYEQANNICVKSKNSAGNLKSSSILIFFVTYILVKFRFFMFLF</sequence>
<accession>U5EEV9</accession>
<dbReference type="Pfam" id="PF01683">
    <property type="entry name" value="EB"/>
    <property type="match status" value="2"/>
</dbReference>
<feature type="domain" description="EB" evidence="2">
    <location>
        <begin position="166"/>
        <end position="216"/>
    </location>
</feature>
<evidence type="ECO:0000259" key="2">
    <source>
        <dbReference type="Pfam" id="PF01683"/>
    </source>
</evidence>
<evidence type="ECO:0000256" key="1">
    <source>
        <dbReference type="SAM" id="SignalP"/>
    </source>
</evidence>
<dbReference type="PANTHER" id="PTHR39069">
    <property type="entry name" value="ECDYSONE-INDUCIBLE GENE E1, ISOFORM A"/>
    <property type="match status" value="1"/>
</dbReference>
<dbReference type="InterPro" id="IPR006149">
    <property type="entry name" value="EB_dom"/>
</dbReference>
<organism evidence="3">
    <name type="scientific">Corethrella appendiculata</name>
    <dbReference type="NCBI Taxonomy" id="1370023"/>
    <lineage>
        <taxon>Eukaryota</taxon>
        <taxon>Metazoa</taxon>
        <taxon>Ecdysozoa</taxon>
        <taxon>Arthropoda</taxon>
        <taxon>Hexapoda</taxon>
        <taxon>Insecta</taxon>
        <taxon>Pterygota</taxon>
        <taxon>Neoptera</taxon>
        <taxon>Endopterygota</taxon>
        <taxon>Diptera</taxon>
        <taxon>Nematocera</taxon>
        <taxon>Culicoidea</taxon>
        <taxon>Chaoboridae</taxon>
        <taxon>Corethrella</taxon>
    </lineage>
</organism>
<dbReference type="EMBL" id="GANO01004141">
    <property type="protein sequence ID" value="JAB55730.1"/>
    <property type="molecule type" value="mRNA"/>
</dbReference>